<reference evidence="2 3" key="1">
    <citation type="journal article" date="2021" name="Sci. Rep.">
        <title>Chromosome anchoring in Senegalese sole (Solea senegalensis) reveals sex-associated markers and genome rearrangements in flatfish.</title>
        <authorList>
            <person name="Guerrero-Cozar I."/>
            <person name="Gomez-Garrido J."/>
            <person name="Berbel C."/>
            <person name="Martinez-Blanch J.F."/>
            <person name="Alioto T."/>
            <person name="Claros M.G."/>
            <person name="Gagnaire P.A."/>
            <person name="Manchado M."/>
        </authorList>
    </citation>
    <scope>NUCLEOTIDE SEQUENCE [LARGE SCALE GENOMIC DNA]</scope>
    <source>
        <strain evidence="2">Sse05_10M</strain>
    </source>
</reference>
<evidence type="ECO:0000256" key="1">
    <source>
        <dbReference type="SAM" id="MobiDB-lite"/>
    </source>
</evidence>
<accession>A0AAV6RPA2</accession>
<keyword evidence="3" id="KW-1185">Reference proteome</keyword>
<evidence type="ECO:0000313" key="3">
    <source>
        <dbReference type="Proteomes" id="UP000693946"/>
    </source>
</evidence>
<gene>
    <name evidence="2" type="ORF">JOB18_030723</name>
</gene>
<name>A0AAV6RPA2_SOLSE</name>
<evidence type="ECO:0000313" key="2">
    <source>
        <dbReference type="EMBL" id="KAG7507307.1"/>
    </source>
</evidence>
<dbReference type="AlphaFoldDB" id="A0AAV6RPA2"/>
<feature type="compositionally biased region" description="Basic residues" evidence="1">
    <location>
        <begin position="57"/>
        <end position="70"/>
    </location>
</feature>
<protein>
    <submittedName>
        <fullName evidence="2">Uncharacterized protein</fullName>
    </submittedName>
</protein>
<comment type="caution">
    <text evidence="2">The sequence shown here is derived from an EMBL/GenBank/DDBJ whole genome shotgun (WGS) entry which is preliminary data.</text>
</comment>
<feature type="region of interest" description="Disordered" evidence="1">
    <location>
        <begin position="43"/>
        <end position="70"/>
    </location>
</feature>
<dbReference type="Proteomes" id="UP000693946">
    <property type="component" value="Linkage Group LG18"/>
</dbReference>
<dbReference type="EMBL" id="JAGKHQ010000010">
    <property type="protein sequence ID" value="KAG7507307.1"/>
    <property type="molecule type" value="Genomic_DNA"/>
</dbReference>
<proteinExistence type="predicted"/>
<organism evidence="2 3">
    <name type="scientific">Solea senegalensis</name>
    <name type="common">Senegalese sole</name>
    <dbReference type="NCBI Taxonomy" id="28829"/>
    <lineage>
        <taxon>Eukaryota</taxon>
        <taxon>Metazoa</taxon>
        <taxon>Chordata</taxon>
        <taxon>Craniata</taxon>
        <taxon>Vertebrata</taxon>
        <taxon>Euteleostomi</taxon>
        <taxon>Actinopterygii</taxon>
        <taxon>Neopterygii</taxon>
        <taxon>Teleostei</taxon>
        <taxon>Neoteleostei</taxon>
        <taxon>Acanthomorphata</taxon>
        <taxon>Carangaria</taxon>
        <taxon>Pleuronectiformes</taxon>
        <taxon>Pleuronectoidei</taxon>
        <taxon>Soleidae</taxon>
        <taxon>Solea</taxon>
    </lineage>
</organism>
<sequence>MSITGSHVMALANDVPAIWAWHQSWYVTHPVLPLRCHTAQSTRLGWGEQQQQQQQQKQKKKRRRKKKKKT</sequence>